<feature type="domain" description="Helicase ATP-binding" evidence="1">
    <location>
        <begin position="5"/>
        <end position="218"/>
    </location>
</feature>
<evidence type="ECO:0000313" key="3">
    <source>
        <dbReference type="Proteomes" id="UP000191686"/>
    </source>
</evidence>
<dbReference type="RefSeq" id="WP_080324234.1">
    <property type="nucleotide sequence ID" value="NZ_JYMX02000023.1"/>
</dbReference>
<dbReference type="PANTHER" id="PTHR10799">
    <property type="entry name" value="SNF2/RAD54 HELICASE FAMILY"/>
    <property type="match status" value="1"/>
</dbReference>
<dbReference type="SUPFAM" id="SSF52540">
    <property type="entry name" value="P-loop containing nucleoside triphosphate hydrolases"/>
    <property type="match status" value="2"/>
</dbReference>
<dbReference type="InterPro" id="IPR038718">
    <property type="entry name" value="SNF2-like_sf"/>
</dbReference>
<proteinExistence type="predicted"/>
<reference evidence="2 3" key="2">
    <citation type="journal article" date="2017" name="Front. Microbiol.">
        <title>Genomics Reveals a Unique Clone of Burkholderia cenocepacia Harboring an Actively Excising Novel Genomic Island.</title>
        <authorList>
            <person name="Patil P.P."/>
            <person name="Mali S."/>
            <person name="Midha S."/>
            <person name="Gautam V."/>
            <person name="Dash L."/>
            <person name="Kumar S."/>
            <person name="Shastri J."/>
            <person name="Singhal L."/>
            <person name="Patil P.B."/>
        </authorList>
    </citation>
    <scope>NUCLEOTIDE SEQUENCE [LARGE SCALE GENOMIC DNA]</scope>
    <source>
        <strain evidence="2 3">BC-19</strain>
    </source>
</reference>
<keyword evidence="2" id="KW-0547">Nucleotide-binding</keyword>
<reference evidence="2 3" key="1">
    <citation type="journal article" date="2017" name="Front. Microbiol.">
        <title>Genomics reveals a unique clone of Burkholderia cenocepacia harbouring an actively excising novel genomic island.</title>
        <authorList>
            <person name="Patil P."/>
            <person name="Mali S."/>
            <person name="Midha S."/>
            <person name="Gautam V."/>
            <person name="Dash L."/>
            <person name="Kumar S."/>
            <person name="Shastri J."/>
            <person name="Singhal L."/>
            <person name="Patil P.B."/>
        </authorList>
    </citation>
    <scope>NUCLEOTIDE SEQUENCE [LARGE SCALE GENOMIC DNA]</scope>
    <source>
        <strain evidence="2 3">BC-19</strain>
    </source>
</reference>
<organism evidence="2 3">
    <name type="scientific">Burkholderia cenocepacia</name>
    <dbReference type="NCBI Taxonomy" id="95486"/>
    <lineage>
        <taxon>Bacteria</taxon>
        <taxon>Pseudomonadati</taxon>
        <taxon>Pseudomonadota</taxon>
        <taxon>Betaproteobacteria</taxon>
        <taxon>Burkholderiales</taxon>
        <taxon>Burkholderiaceae</taxon>
        <taxon>Burkholderia</taxon>
        <taxon>Burkholderia cepacia complex</taxon>
    </lineage>
</organism>
<sequence>MTARRVFTPWEYQRLIIEHEQEIERSNVWAGMGLGKTGSTLSALEPLYHFGIETMPTLVIAPLRVAQSTWPDECAKWEHLSSMEVVPILGDPARRAMQLRRDAPVFSINYENIPWLIDWFKHNPRPWPFGTIVADESTKLKSTRVSNQRSTKGKDFVKKSGGSVRGRALAEVAHTKVHRWVNLTGTPSPNGLQDLWGQQWFVDGGQRLGRSYSAFEERWFQSVPNGNGYHQTRPLPHAQPQIQEALADCTISLDPADWFDLDDPIVRPVYVELPAAARRLYRDMERQMFMEIDDSPIEAMNAASKTMKCLQLANGAVYKQEDDGRDTAPWHEVHDLKLQALEEIVEEAAGMPVLVAYHFKSDLARLQRAFPRGRQLDHNPQTIRDWNAGKIPVMFAHPASAGHGLNLQDGGNILAVFGHWWNLEEYMQIVERIGPVRQLQAGHRRPVFIYPIIARDTIDEDVVERRETKRAVQDILLDAMKRRAGR</sequence>
<comment type="caution">
    <text evidence="2">The sequence shown here is derived from an EMBL/GenBank/DDBJ whole genome shotgun (WGS) entry which is preliminary data.</text>
</comment>
<evidence type="ECO:0000259" key="1">
    <source>
        <dbReference type="SMART" id="SM00487"/>
    </source>
</evidence>
<dbReference type="InterPro" id="IPR014001">
    <property type="entry name" value="Helicase_ATP-bd"/>
</dbReference>
<keyword evidence="2" id="KW-0378">Hydrolase</keyword>
<dbReference type="Gene3D" id="3.40.50.10810">
    <property type="entry name" value="Tandem AAA-ATPase domain"/>
    <property type="match status" value="1"/>
</dbReference>
<dbReference type="AlphaFoldDB" id="A0ABD4UJN8"/>
<dbReference type="GO" id="GO:0004386">
    <property type="term" value="F:helicase activity"/>
    <property type="evidence" value="ECO:0007669"/>
    <property type="project" value="UniProtKB-KW"/>
</dbReference>
<dbReference type="Proteomes" id="UP000191686">
    <property type="component" value="Unassembled WGS sequence"/>
</dbReference>
<name>A0ABD4UJN8_9BURK</name>
<keyword evidence="2" id="KW-0347">Helicase</keyword>
<evidence type="ECO:0000313" key="2">
    <source>
        <dbReference type="EMBL" id="MCW3714576.1"/>
    </source>
</evidence>
<gene>
    <name evidence="2" type="ORF">UE95_025125</name>
</gene>
<accession>A0ABD4UJN8</accession>
<protein>
    <submittedName>
        <fullName evidence="2">DEAD/DEAH box helicase</fullName>
    </submittedName>
</protein>
<keyword evidence="2" id="KW-0067">ATP-binding</keyword>
<dbReference type="SMART" id="SM00487">
    <property type="entry name" value="DEXDc"/>
    <property type="match status" value="1"/>
</dbReference>
<dbReference type="Pfam" id="PF00176">
    <property type="entry name" value="SNF2-rel_dom"/>
    <property type="match status" value="1"/>
</dbReference>
<dbReference type="InterPro" id="IPR027417">
    <property type="entry name" value="P-loop_NTPase"/>
</dbReference>
<dbReference type="InterPro" id="IPR000330">
    <property type="entry name" value="SNF2_N"/>
</dbReference>
<dbReference type="EMBL" id="JYMX02000023">
    <property type="protein sequence ID" value="MCW3714576.1"/>
    <property type="molecule type" value="Genomic_DNA"/>
</dbReference>
<dbReference type="Gene3D" id="3.40.50.300">
    <property type="entry name" value="P-loop containing nucleotide triphosphate hydrolases"/>
    <property type="match status" value="1"/>
</dbReference>